<comment type="caution">
    <text evidence="4">The sequence shown here is derived from an EMBL/GenBank/DDBJ whole genome shotgun (WGS) entry which is preliminary data.</text>
</comment>
<gene>
    <name evidence="4" type="ORF">DQ384_29630</name>
</gene>
<comment type="similarity">
    <text evidence="1">Belongs to the metallo-dependent hydrolases superfamily.</text>
</comment>
<dbReference type="Pfam" id="PF04909">
    <property type="entry name" value="Amidohydro_2"/>
    <property type="match status" value="1"/>
</dbReference>
<dbReference type="InterPro" id="IPR032466">
    <property type="entry name" value="Metal_Hydrolase"/>
</dbReference>
<keyword evidence="5" id="KW-1185">Reference proteome</keyword>
<evidence type="ECO:0000313" key="5">
    <source>
        <dbReference type="Proteomes" id="UP000253094"/>
    </source>
</evidence>
<dbReference type="GO" id="GO:0016787">
    <property type="term" value="F:hydrolase activity"/>
    <property type="evidence" value="ECO:0007669"/>
    <property type="project" value="InterPro"/>
</dbReference>
<dbReference type="Gene3D" id="3.20.20.140">
    <property type="entry name" value="Metal-dependent hydrolases"/>
    <property type="match status" value="1"/>
</dbReference>
<evidence type="ECO:0000256" key="1">
    <source>
        <dbReference type="ARBA" id="ARBA00038310"/>
    </source>
</evidence>
<proteinExistence type="inferred from homology"/>
<evidence type="ECO:0000256" key="2">
    <source>
        <dbReference type="SAM" id="MobiDB-lite"/>
    </source>
</evidence>
<dbReference type="SUPFAM" id="SSF51556">
    <property type="entry name" value="Metallo-dependent hydrolases"/>
    <property type="match status" value="1"/>
</dbReference>
<name>A0A367F8M3_9ACTN</name>
<reference evidence="4 5" key="1">
    <citation type="submission" date="2018-06" db="EMBL/GenBank/DDBJ databases">
        <title>Sphaerisporangium craniellae sp. nov., isolated from a marine sponge in the South China Sea.</title>
        <authorList>
            <person name="Li L."/>
        </authorList>
    </citation>
    <scope>NUCLEOTIDE SEQUENCE [LARGE SCALE GENOMIC DNA]</scope>
    <source>
        <strain evidence="4 5">CCTCC AA 208026</strain>
    </source>
</reference>
<dbReference type="AlphaFoldDB" id="A0A367F8M3"/>
<protein>
    <recommendedName>
        <fullName evidence="3">Amidohydrolase-related domain-containing protein</fullName>
    </recommendedName>
</protein>
<dbReference type="EMBL" id="QOIL01000019">
    <property type="protein sequence ID" value="RCG26611.1"/>
    <property type="molecule type" value="Genomic_DNA"/>
</dbReference>
<evidence type="ECO:0000259" key="3">
    <source>
        <dbReference type="Pfam" id="PF04909"/>
    </source>
</evidence>
<feature type="domain" description="Amidohydrolase-related" evidence="3">
    <location>
        <begin position="61"/>
        <end position="186"/>
    </location>
</feature>
<accession>A0A367F8M3</accession>
<dbReference type="PANTHER" id="PTHR43569">
    <property type="entry name" value="AMIDOHYDROLASE"/>
    <property type="match status" value="1"/>
</dbReference>
<evidence type="ECO:0000313" key="4">
    <source>
        <dbReference type="EMBL" id="RCG26611.1"/>
    </source>
</evidence>
<dbReference type="Proteomes" id="UP000253094">
    <property type="component" value="Unassembled WGS sequence"/>
</dbReference>
<dbReference type="OrthoDB" id="5450317at2"/>
<dbReference type="InterPro" id="IPR052350">
    <property type="entry name" value="Metallo-dep_Lactonases"/>
</dbReference>
<organism evidence="4 5">
    <name type="scientific">Sphaerisporangium album</name>
    <dbReference type="NCBI Taxonomy" id="509200"/>
    <lineage>
        <taxon>Bacteria</taxon>
        <taxon>Bacillati</taxon>
        <taxon>Actinomycetota</taxon>
        <taxon>Actinomycetes</taxon>
        <taxon>Streptosporangiales</taxon>
        <taxon>Streptosporangiaceae</taxon>
        <taxon>Sphaerisporangium</taxon>
    </lineage>
</organism>
<sequence>MLPVPAPATLALLKGARVRGGGGGHADRGGPAARRRHGIRPAAGDGTARHRVRRRFRPGRRALPGLGFVLDHLAKAPIASGELEPWAGLVRELAAEPNVTAKLSGLITEAAPDRWDAETLRPYVGVALDAFGPERLMYGSDWPVCLLAGSLPAWTATALELLNDAGLSAAERDAVFQGTATRVYGLSG</sequence>
<dbReference type="PANTHER" id="PTHR43569:SF2">
    <property type="entry name" value="AMIDOHYDROLASE-RELATED DOMAIN-CONTAINING PROTEIN"/>
    <property type="match status" value="1"/>
</dbReference>
<dbReference type="InterPro" id="IPR006680">
    <property type="entry name" value="Amidohydro-rel"/>
</dbReference>
<feature type="region of interest" description="Disordered" evidence="2">
    <location>
        <begin position="17"/>
        <end position="49"/>
    </location>
</feature>